<dbReference type="Proteomes" id="UP001595665">
    <property type="component" value="Unassembled WGS sequence"/>
</dbReference>
<feature type="domain" description="DJ-1/PfpI" evidence="4">
    <location>
        <begin position="11"/>
        <end position="177"/>
    </location>
</feature>
<name>A0ABV7PG82_9BURK</name>
<dbReference type="InterPro" id="IPR006286">
    <property type="entry name" value="C56_PfpI-like"/>
</dbReference>
<keyword evidence="6" id="KW-1185">Reference proteome</keyword>
<keyword evidence="5" id="KW-0315">Glutamine amidotransferase</keyword>
<keyword evidence="3" id="KW-1133">Transmembrane helix</keyword>
<dbReference type="Pfam" id="PF01965">
    <property type="entry name" value="DJ-1_PfpI"/>
    <property type="match status" value="1"/>
</dbReference>
<protein>
    <submittedName>
        <fullName evidence="5">Type 1 glutamine amidotransferase domain-containing protein</fullName>
    </submittedName>
</protein>
<sequence length="252" mass="26799">MTGRKKLVGQRIAVLAADGFEKVELTAPVAALRAAGAEVDIVSLKSGKIRGMNLHQPADLVPVDWTVDEVSARDYDGLLIPGGFMNPDALRQSSEARDFVRAFDLLDKPIATLCHGPWVLASAGLLSGRTLTSWPGVRDDMVHAGATWLDQEVVRDGNLVTSRGPQDMVPFVREMVQLYAGGPASNGALRRRHSDPQRESPSAVTGAAMRWMPRSPIGAMLGLALLGAGVLAVSRANNGERISATEARGASE</sequence>
<accession>A0ABV7PG82</accession>
<comment type="caution">
    <text evidence="5">The sequence shown here is derived from an EMBL/GenBank/DDBJ whole genome shotgun (WGS) entry which is preliminary data.</text>
</comment>
<dbReference type="PANTHER" id="PTHR42733">
    <property type="entry name" value="DJ-1 PROTEIN"/>
    <property type="match status" value="1"/>
</dbReference>
<comment type="similarity">
    <text evidence="1">Belongs to the peptidase C56 family.</text>
</comment>
<feature type="region of interest" description="Disordered" evidence="2">
    <location>
        <begin position="186"/>
        <end position="206"/>
    </location>
</feature>
<dbReference type="PROSITE" id="PS51276">
    <property type="entry name" value="PEPTIDASE_C56_PFPI"/>
    <property type="match status" value="1"/>
</dbReference>
<proteinExistence type="inferred from homology"/>
<dbReference type="NCBIfam" id="TIGR01382">
    <property type="entry name" value="PfpI"/>
    <property type="match status" value="1"/>
</dbReference>
<evidence type="ECO:0000256" key="1">
    <source>
        <dbReference type="ARBA" id="ARBA00008542"/>
    </source>
</evidence>
<keyword evidence="3" id="KW-0812">Transmembrane</keyword>
<dbReference type="RefSeq" id="WP_312550587.1">
    <property type="nucleotide sequence ID" value="NZ_JBHRVV010000001.1"/>
</dbReference>
<organism evidence="5 6">
    <name type="scientific">Massilia haematophila</name>
    <dbReference type="NCBI Taxonomy" id="457923"/>
    <lineage>
        <taxon>Bacteria</taxon>
        <taxon>Pseudomonadati</taxon>
        <taxon>Pseudomonadota</taxon>
        <taxon>Betaproteobacteria</taxon>
        <taxon>Burkholderiales</taxon>
        <taxon>Oxalobacteraceae</taxon>
        <taxon>Telluria group</taxon>
        <taxon>Massilia</taxon>
    </lineage>
</organism>
<evidence type="ECO:0000256" key="3">
    <source>
        <dbReference type="SAM" id="Phobius"/>
    </source>
</evidence>
<dbReference type="Gene3D" id="3.40.50.880">
    <property type="match status" value="1"/>
</dbReference>
<dbReference type="InterPro" id="IPR002818">
    <property type="entry name" value="DJ-1/PfpI"/>
</dbReference>
<evidence type="ECO:0000259" key="4">
    <source>
        <dbReference type="Pfam" id="PF01965"/>
    </source>
</evidence>
<keyword evidence="3" id="KW-0472">Membrane</keyword>
<evidence type="ECO:0000313" key="6">
    <source>
        <dbReference type="Proteomes" id="UP001595665"/>
    </source>
</evidence>
<reference evidence="6" key="1">
    <citation type="journal article" date="2019" name="Int. J. Syst. Evol. Microbiol.">
        <title>The Global Catalogue of Microorganisms (GCM) 10K type strain sequencing project: providing services to taxonomists for standard genome sequencing and annotation.</title>
        <authorList>
            <consortium name="The Broad Institute Genomics Platform"/>
            <consortium name="The Broad Institute Genome Sequencing Center for Infectious Disease"/>
            <person name="Wu L."/>
            <person name="Ma J."/>
        </authorList>
    </citation>
    <scope>NUCLEOTIDE SEQUENCE [LARGE SCALE GENOMIC DNA]</scope>
    <source>
        <strain evidence="6">CCM 7480</strain>
    </source>
</reference>
<dbReference type="SUPFAM" id="SSF52317">
    <property type="entry name" value="Class I glutamine amidotransferase-like"/>
    <property type="match status" value="1"/>
</dbReference>
<gene>
    <name evidence="5" type="ORF">ACFOPH_04280</name>
</gene>
<dbReference type="PANTHER" id="PTHR42733:SF12">
    <property type="entry name" value="PROTEINASE"/>
    <property type="match status" value="1"/>
</dbReference>
<dbReference type="InterPro" id="IPR029062">
    <property type="entry name" value="Class_I_gatase-like"/>
</dbReference>
<feature type="transmembrane region" description="Helical" evidence="3">
    <location>
        <begin position="217"/>
        <end position="236"/>
    </location>
</feature>
<evidence type="ECO:0000313" key="5">
    <source>
        <dbReference type="EMBL" id="MFC3457461.1"/>
    </source>
</evidence>
<dbReference type="EMBL" id="JBHRVV010000001">
    <property type="protein sequence ID" value="MFC3457461.1"/>
    <property type="molecule type" value="Genomic_DNA"/>
</dbReference>
<evidence type="ECO:0000256" key="2">
    <source>
        <dbReference type="SAM" id="MobiDB-lite"/>
    </source>
</evidence>
<dbReference type="CDD" id="cd03134">
    <property type="entry name" value="GATase1_PfpI_like"/>
    <property type="match status" value="1"/>
</dbReference>